<accession>A0A942TJN1</accession>
<dbReference type="Gene3D" id="3.30.470.20">
    <property type="entry name" value="ATP-grasp fold, B domain"/>
    <property type="match status" value="1"/>
</dbReference>
<dbReference type="InterPro" id="IPR011761">
    <property type="entry name" value="ATP-grasp"/>
</dbReference>
<evidence type="ECO:0000256" key="14">
    <source>
        <dbReference type="HAMAP-Rule" id="MF_00138"/>
    </source>
</evidence>
<dbReference type="FunFam" id="3.40.50.20:FF:000006">
    <property type="entry name" value="Phosphoribosylamine--glycine ligase, chloroplastic"/>
    <property type="match status" value="1"/>
</dbReference>
<evidence type="ECO:0000256" key="10">
    <source>
        <dbReference type="ARBA" id="ARBA00023211"/>
    </source>
</evidence>
<dbReference type="SUPFAM" id="SSF52440">
    <property type="entry name" value="PreATP-grasp domain"/>
    <property type="match status" value="1"/>
</dbReference>
<comment type="pathway">
    <text evidence="3 14">Purine metabolism; IMP biosynthesis via de novo pathway; N(1)-(5-phospho-D-ribosyl)glycinamide from 5-phospho-alpha-D-ribose 1-diphosphate: step 2/2.</text>
</comment>
<dbReference type="NCBIfam" id="TIGR00877">
    <property type="entry name" value="purD"/>
    <property type="match status" value="1"/>
</dbReference>
<sequence>MKVLVVGGGGREHALCKKVKESKLVSEVYCAPGNAGIGEDAILVPIKETDFSNLIQFAKDNKIDLTIVGPEVPLAAGIVDEFETAGLKIFGPQKNAAIIEGSKSFAKELMKKYNIPTAEYESFHSYEDAKAYIEKKGAPIVIKADGLAAGKGVVVAMTLEEADEALKDMLLDARFGESSAMVVIEEFLEGEEFSLMAFVNGEKVFPMVIAQDHKRAFDGDKGPNTGGMGAYSPVPFISESEVERAVAEILHPTAKAMMLENRPFTGILYAGLIQTKQGPRVIEFNARFGDPETQVVLARLESDLVQLLNDLLDGKEPEIQWSDEAVVGVVLAADGYPGDYKKGIPLPAFSSDAPNVSFFHAGTSRQEDEGPYLSNGGRLLLASAKADTIQKAVEKVYQEMKQLNHQEFFYRKDIAHKAL</sequence>
<dbReference type="GO" id="GO:0006189">
    <property type="term" value="P:'de novo' IMP biosynthetic process"/>
    <property type="evidence" value="ECO:0007669"/>
    <property type="project" value="UniProtKB-UniRule"/>
</dbReference>
<dbReference type="SUPFAM" id="SSF51246">
    <property type="entry name" value="Rudiment single hybrid motif"/>
    <property type="match status" value="1"/>
</dbReference>
<dbReference type="Gene3D" id="3.30.1490.20">
    <property type="entry name" value="ATP-grasp fold, A domain"/>
    <property type="match status" value="1"/>
</dbReference>
<feature type="domain" description="ATP-grasp" evidence="16">
    <location>
        <begin position="107"/>
        <end position="313"/>
    </location>
</feature>
<dbReference type="Pfam" id="PF01071">
    <property type="entry name" value="GARS_A"/>
    <property type="match status" value="1"/>
</dbReference>
<dbReference type="PROSITE" id="PS00184">
    <property type="entry name" value="GARS"/>
    <property type="match status" value="1"/>
</dbReference>
<evidence type="ECO:0000256" key="4">
    <source>
        <dbReference type="ARBA" id="ARBA00013255"/>
    </source>
</evidence>
<dbReference type="AlphaFoldDB" id="A0A942TJN1"/>
<evidence type="ECO:0000256" key="12">
    <source>
        <dbReference type="ARBA" id="ARBA00042242"/>
    </source>
</evidence>
<evidence type="ECO:0000259" key="16">
    <source>
        <dbReference type="PROSITE" id="PS50975"/>
    </source>
</evidence>
<keyword evidence="18" id="KW-1185">Reference proteome</keyword>
<dbReference type="RefSeq" id="WP_213126506.1">
    <property type="nucleotide sequence ID" value="NZ_JAGYPG010000004.1"/>
</dbReference>
<dbReference type="Pfam" id="PF02844">
    <property type="entry name" value="GARS_N"/>
    <property type="match status" value="1"/>
</dbReference>
<proteinExistence type="inferred from homology"/>
<evidence type="ECO:0000256" key="2">
    <source>
        <dbReference type="ARBA" id="ARBA00001946"/>
    </source>
</evidence>
<keyword evidence="10" id="KW-0464">Manganese</keyword>
<dbReference type="InterPro" id="IPR013815">
    <property type="entry name" value="ATP_grasp_subdomain_1"/>
</dbReference>
<dbReference type="InterPro" id="IPR020562">
    <property type="entry name" value="PRibGlycinamide_synth_N"/>
</dbReference>
<organism evidence="17 18">
    <name type="scientific">Lederbergia citri</name>
    <dbReference type="NCBI Taxonomy" id="2833580"/>
    <lineage>
        <taxon>Bacteria</taxon>
        <taxon>Bacillati</taxon>
        <taxon>Bacillota</taxon>
        <taxon>Bacilli</taxon>
        <taxon>Bacillales</taxon>
        <taxon>Bacillaceae</taxon>
        <taxon>Lederbergia</taxon>
    </lineage>
</organism>
<protein>
    <recommendedName>
        <fullName evidence="4 14">Phosphoribosylamine--glycine ligase</fullName>
        <ecNumber evidence="4 14">6.3.4.13</ecNumber>
    </recommendedName>
    <alternativeName>
        <fullName evidence="14">GARS</fullName>
    </alternativeName>
    <alternativeName>
        <fullName evidence="12 14">Glycinamide ribonucleotide synthetase</fullName>
    </alternativeName>
    <alternativeName>
        <fullName evidence="13 14">Phosphoribosylglycinamide synthetase</fullName>
    </alternativeName>
</protein>
<keyword evidence="6" id="KW-0479">Metal-binding</keyword>
<dbReference type="GO" id="GO:0046872">
    <property type="term" value="F:metal ion binding"/>
    <property type="evidence" value="ECO:0007669"/>
    <property type="project" value="UniProtKB-KW"/>
</dbReference>
<evidence type="ECO:0000256" key="11">
    <source>
        <dbReference type="ARBA" id="ARBA00038345"/>
    </source>
</evidence>
<dbReference type="HAMAP" id="MF_00138">
    <property type="entry name" value="GARS"/>
    <property type="match status" value="1"/>
</dbReference>
<evidence type="ECO:0000256" key="9">
    <source>
        <dbReference type="ARBA" id="ARBA00022840"/>
    </source>
</evidence>
<dbReference type="GO" id="GO:0009113">
    <property type="term" value="P:purine nucleobase biosynthetic process"/>
    <property type="evidence" value="ECO:0007669"/>
    <property type="project" value="InterPro"/>
</dbReference>
<comment type="cofactor">
    <cofactor evidence="2">
        <name>Mg(2+)</name>
        <dbReference type="ChEBI" id="CHEBI:18420"/>
    </cofactor>
</comment>
<dbReference type="SMART" id="SM01209">
    <property type="entry name" value="GARS_A"/>
    <property type="match status" value="1"/>
</dbReference>
<gene>
    <name evidence="14 17" type="primary">purD</name>
    <name evidence="17" type="ORF">KHA97_19695</name>
</gene>
<dbReference type="PANTHER" id="PTHR43472">
    <property type="entry name" value="PHOSPHORIBOSYLAMINE--GLYCINE LIGASE"/>
    <property type="match status" value="1"/>
</dbReference>
<evidence type="ECO:0000256" key="1">
    <source>
        <dbReference type="ARBA" id="ARBA00001936"/>
    </source>
</evidence>
<keyword evidence="5 14" id="KW-0436">Ligase</keyword>
<evidence type="ECO:0000256" key="15">
    <source>
        <dbReference type="PROSITE-ProRule" id="PRU00409"/>
    </source>
</evidence>
<evidence type="ECO:0000313" key="18">
    <source>
        <dbReference type="Proteomes" id="UP000681414"/>
    </source>
</evidence>
<evidence type="ECO:0000313" key="17">
    <source>
        <dbReference type="EMBL" id="MBS4197272.1"/>
    </source>
</evidence>
<dbReference type="SUPFAM" id="SSF56059">
    <property type="entry name" value="Glutathione synthetase ATP-binding domain-like"/>
    <property type="match status" value="1"/>
</dbReference>
<dbReference type="FunFam" id="3.30.1490.20:FF:000006">
    <property type="entry name" value="phosphoribosylamine--glycine ligase, chloroplastic-like"/>
    <property type="match status" value="1"/>
</dbReference>
<dbReference type="Proteomes" id="UP000681414">
    <property type="component" value="Unassembled WGS sequence"/>
</dbReference>
<evidence type="ECO:0000256" key="6">
    <source>
        <dbReference type="ARBA" id="ARBA00022723"/>
    </source>
</evidence>
<dbReference type="Gene3D" id="3.40.50.20">
    <property type="match status" value="1"/>
</dbReference>
<comment type="similarity">
    <text evidence="11 14">Belongs to the GARS family.</text>
</comment>
<dbReference type="PROSITE" id="PS50975">
    <property type="entry name" value="ATP_GRASP"/>
    <property type="match status" value="1"/>
</dbReference>
<keyword evidence="8 14" id="KW-0658">Purine biosynthesis</keyword>
<comment type="caution">
    <text evidence="17">The sequence shown here is derived from an EMBL/GenBank/DDBJ whole genome shotgun (WGS) entry which is preliminary data.</text>
</comment>
<dbReference type="GO" id="GO:0004637">
    <property type="term" value="F:phosphoribosylamine-glycine ligase activity"/>
    <property type="evidence" value="ECO:0007669"/>
    <property type="project" value="UniProtKB-UniRule"/>
</dbReference>
<reference evidence="17 18" key="1">
    <citation type="submission" date="2021-05" db="EMBL/GenBank/DDBJ databases">
        <title>Novel Bacillus species.</title>
        <authorList>
            <person name="Liu G."/>
        </authorList>
    </citation>
    <scope>NUCLEOTIDE SEQUENCE [LARGE SCALE GENOMIC DNA]</scope>
    <source>
        <strain evidence="18">FJAT-49780</strain>
    </source>
</reference>
<comment type="catalytic activity">
    <reaction evidence="14">
        <text>5-phospho-beta-D-ribosylamine + glycine + ATP = N(1)-(5-phospho-beta-D-ribosyl)glycinamide + ADP + phosphate + H(+)</text>
        <dbReference type="Rhea" id="RHEA:17453"/>
        <dbReference type="ChEBI" id="CHEBI:15378"/>
        <dbReference type="ChEBI" id="CHEBI:30616"/>
        <dbReference type="ChEBI" id="CHEBI:43474"/>
        <dbReference type="ChEBI" id="CHEBI:57305"/>
        <dbReference type="ChEBI" id="CHEBI:58681"/>
        <dbReference type="ChEBI" id="CHEBI:143788"/>
        <dbReference type="ChEBI" id="CHEBI:456216"/>
        <dbReference type="EC" id="6.3.4.13"/>
    </reaction>
</comment>
<dbReference type="InterPro" id="IPR020560">
    <property type="entry name" value="PRibGlycinamide_synth_C-dom"/>
</dbReference>
<dbReference type="GO" id="GO:0005524">
    <property type="term" value="F:ATP binding"/>
    <property type="evidence" value="ECO:0007669"/>
    <property type="project" value="UniProtKB-UniRule"/>
</dbReference>
<evidence type="ECO:0000256" key="7">
    <source>
        <dbReference type="ARBA" id="ARBA00022741"/>
    </source>
</evidence>
<dbReference type="EC" id="6.3.4.13" evidence="4 14"/>
<dbReference type="EMBL" id="JAGYPG010000004">
    <property type="protein sequence ID" value="MBS4197272.1"/>
    <property type="molecule type" value="Genomic_DNA"/>
</dbReference>
<dbReference type="InterPro" id="IPR037123">
    <property type="entry name" value="PRibGlycinamide_synth_C_sf"/>
</dbReference>
<evidence type="ECO:0000256" key="3">
    <source>
        <dbReference type="ARBA" id="ARBA00005174"/>
    </source>
</evidence>
<dbReference type="Gene3D" id="3.90.600.10">
    <property type="entry name" value="Phosphoribosylglycinamide synthetase, C-terminal domain"/>
    <property type="match status" value="1"/>
</dbReference>
<keyword evidence="7 15" id="KW-0547">Nucleotide-binding</keyword>
<evidence type="ECO:0000256" key="5">
    <source>
        <dbReference type="ARBA" id="ARBA00022598"/>
    </source>
</evidence>
<evidence type="ECO:0000256" key="13">
    <source>
        <dbReference type="ARBA" id="ARBA00042864"/>
    </source>
</evidence>
<evidence type="ECO:0000256" key="8">
    <source>
        <dbReference type="ARBA" id="ARBA00022755"/>
    </source>
</evidence>
<name>A0A942TJN1_9BACI</name>
<dbReference type="Pfam" id="PF02843">
    <property type="entry name" value="GARS_C"/>
    <property type="match status" value="1"/>
</dbReference>
<comment type="cofactor">
    <cofactor evidence="1">
        <name>Mn(2+)</name>
        <dbReference type="ChEBI" id="CHEBI:29035"/>
    </cofactor>
</comment>
<keyword evidence="9 15" id="KW-0067">ATP-binding</keyword>
<dbReference type="InterPro" id="IPR020561">
    <property type="entry name" value="PRibGlycinamid_synth_ATP-grasp"/>
</dbReference>
<dbReference type="PANTHER" id="PTHR43472:SF1">
    <property type="entry name" value="PHOSPHORIBOSYLAMINE--GLYCINE LIGASE, CHLOROPLASTIC"/>
    <property type="match status" value="1"/>
</dbReference>
<dbReference type="InterPro" id="IPR016185">
    <property type="entry name" value="PreATP-grasp_dom_sf"/>
</dbReference>
<dbReference type="InterPro" id="IPR000115">
    <property type="entry name" value="PRibGlycinamide_synth"/>
</dbReference>
<dbReference type="SMART" id="SM01210">
    <property type="entry name" value="GARS_C"/>
    <property type="match status" value="1"/>
</dbReference>
<dbReference type="InterPro" id="IPR011054">
    <property type="entry name" value="Rudment_hybrid_motif"/>
</dbReference>
<dbReference type="InterPro" id="IPR020559">
    <property type="entry name" value="PRibGlycinamide_synth_CS"/>
</dbReference>